<keyword evidence="1" id="KW-0997">Cell inner membrane</keyword>
<gene>
    <name evidence="2" type="ORF">Q8A70_12780</name>
</gene>
<keyword evidence="1" id="KW-1003">Cell membrane</keyword>
<keyword evidence="1" id="KW-0812">Transmembrane</keyword>
<keyword evidence="1" id="KW-0813">Transport</keyword>
<organism evidence="2 3">
    <name type="scientific">Dongia sedimenti</name>
    <dbReference type="NCBI Taxonomy" id="3064282"/>
    <lineage>
        <taxon>Bacteria</taxon>
        <taxon>Pseudomonadati</taxon>
        <taxon>Pseudomonadota</taxon>
        <taxon>Alphaproteobacteria</taxon>
        <taxon>Rhodospirillales</taxon>
        <taxon>Dongiaceae</taxon>
        <taxon>Dongia</taxon>
    </lineage>
</organism>
<feature type="transmembrane region" description="Helical" evidence="1">
    <location>
        <begin position="77"/>
        <end position="96"/>
    </location>
</feature>
<reference evidence="3" key="1">
    <citation type="submission" date="2023-08" db="EMBL/GenBank/DDBJ databases">
        <title>Rhodospirillaceae gen. nov., a novel taxon isolated from the Yangtze River Yuezi River estuary sludge.</title>
        <authorList>
            <person name="Ruan L."/>
        </authorList>
    </citation>
    <scope>NUCLEOTIDE SEQUENCE [LARGE SCALE GENOMIC DNA]</scope>
    <source>
        <strain evidence="3">R-7</strain>
    </source>
</reference>
<name>A0ABU0YLG0_9PROT</name>
<dbReference type="Proteomes" id="UP001230156">
    <property type="component" value="Unassembled WGS sequence"/>
</dbReference>
<comment type="similarity">
    <text evidence="1">Belongs to the vitamin uptake transporter (VUT/ECF) (TC 2.A.88) family. Q precursor transporter subfamily.</text>
</comment>
<keyword evidence="1" id="KW-1133">Transmembrane helix</keyword>
<feature type="transmembrane region" description="Helical" evidence="1">
    <location>
        <begin position="116"/>
        <end position="134"/>
    </location>
</feature>
<protein>
    <recommendedName>
        <fullName evidence="1">Probable queuosine precursor transporter</fullName>
        <shortName evidence="1">Q precursor transporter</shortName>
    </recommendedName>
</protein>
<dbReference type="Pfam" id="PF02592">
    <property type="entry name" value="Vut_1"/>
    <property type="match status" value="1"/>
</dbReference>
<comment type="subcellular location">
    <subcellularLocation>
        <location evidence="1">Cell inner membrane</location>
        <topology evidence="1">Multi-pass membrane protein</topology>
    </subcellularLocation>
</comment>
<dbReference type="PANTHER" id="PTHR34300">
    <property type="entry name" value="QUEUOSINE PRECURSOR TRANSPORTER-RELATED"/>
    <property type="match status" value="1"/>
</dbReference>
<accession>A0ABU0YLG0</accession>
<feature type="transmembrane region" description="Helical" evidence="1">
    <location>
        <begin position="12"/>
        <end position="36"/>
    </location>
</feature>
<dbReference type="InterPro" id="IPR003744">
    <property type="entry name" value="YhhQ"/>
</dbReference>
<dbReference type="NCBIfam" id="TIGR00697">
    <property type="entry name" value="queuosine precursor transporter"/>
    <property type="match status" value="1"/>
</dbReference>
<keyword evidence="3" id="KW-1185">Reference proteome</keyword>
<sequence>MQTALRKAEHSTLYVVVVAFFVTDLLVSNVIAVKMISTFTVFGFPVTLQAADLIFPVTYILGDVLTEVYGFKRARKAIWIGFACNFFAACAIYLGQRLPANPDWHDQASYEAILGTQFRILAASFLAYLVGEFANSTVLAKMKVWTNGKYLWSRTIGSTVIGQALDSSIFCTIAFYGLMPNEVLVSLVVFQWLFKVTYETAATPLTYLVVSYLKRHEGVDVYDRGTRFNPFALAE</sequence>
<comment type="function">
    <text evidence="1">Involved in the import of queuosine (Q) precursors, required for Q precursor salvage.</text>
</comment>
<feature type="transmembrane region" description="Helical" evidence="1">
    <location>
        <begin position="42"/>
        <end position="65"/>
    </location>
</feature>
<evidence type="ECO:0000256" key="1">
    <source>
        <dbReference type="HAMAP-Rule" id="MF_02088"/>
    </source>
</evidence>
<dbReference type="HAMAP" id="MF_02088">
    <property type="entry name" value="Q_prec_transport"/>
    <property type="match status" value="1"/>
</dbReference>
<comment type="caution">
    <text evidence="2">The sequence shown here is derived from an EMBL/GenBank/DDBJ whole genome shotgun (WGS) entry which is preliminary data.</text>
</comment>
<dbReference type="RefSeq" id="WP_379956030.1">
    <property type="nucleotide sequence ID" value="NZ_JAUYVI010000004.1"/>
</dbReference>
<evidence type="ECO:0000313" key="3">
    <source>
        <dbReference type="Proteomes" id="UP001230156"/>
    </source>
</evidence>
<evidence type="ECO:0000313" key="2">
    <source>
        <dbReference type="EMBL" id="MDQ7248552.1"/>
    </source>
</evidence>
<proteinExistence type="inferred from homology"/>
<dbReference type="PANTHER" id="PTHR34300:SF2">
    <property type="entry name" value="QUEUOSINE PRECURSOR TRANSPORTER-RELATED"/>
    <property type="match status" value="1"/>
</dbReference>
<dbReference type="EMBL" id="JAUYVI010000004">
    <property type="protein sequence ID" value="MDQ7248552.1"/>
    <property type="molecule type" value="Genomic_DNA"/>
</dbReference>
<keyword evidence="1" id="KW-0472">Membrane</keyword>